<dbReference type="Proteomes" id="UP000789901">
    <property type="component" value="Unassembled WGS sequence"/>
</dbReference>
<gene>
    <name evidence="2" type="ORF">GMARGA_LOCUS34950</name>
</gene>
<evidence type="ECO:0000313" key="3">
    <source>
        <dbReference type="Proteomes" id="UP000789901"/>
    </source>
</evidence>
<name>A0ABN7WV47_GIGMA</name>
<accession>A0ABN7WV47</accession>
<proteinExistence type="predicted"/>
<feature type="non-terminal residue" evidence="2">
    <location>
        <position position="1"/>
    </location>
</feature>
<evidence type="ECO:0000256" key="1">
    <source>
        <dbReference type="SAM" id="MobiDB-lite"/>
    </source>
</evidence>
<sequence length="317" mass="37573">SPPDFVEYFLDRVSKVNKDSPGIQPDEMRNMSKINTEQLNSGFVKKIEEVVTNIFKDLHPKYINASKMSGVTFAEFLESAYEATIYYAAQQAYESCLELYNVMMDQMNFKGFPISWDEFENVIISHLKKRLTISFNKLLEVLTKLKNSDAMREYHKEYAHEIWKEHVSPGLKPENLFDTVKFKEAIALFEKAYESIVIPGQEAIQELTEFKANQYENEIKFLNTYGVLREERANEMLARQEAEKKYYKLLQEEEQLKTEINNVKFENEKIQNQFEEKVKNMEECLRNQEQQSRQAVGQLKNNNERILYEQRMQNQRK</sequence>
<protein>
    <submittedName>
        <fullName evidence="2">1659_t:CDS:1</fullName>
    </submittedName>
</protein>
<reference evidence="2 3" key="1">
    <citation type="submission" date="2021-06" db="EMBL/GenBank/DDBJ databases">
        <authorList>
            <person name="Kallberg Y."/>
            <person name="Tangrot J."/>
            <person name="Rosling A."/>
        </authorList>
    </citation>
    <scope>NUCLEOTIDE SEQUENCE [LARGE SCALE GENOMIC DNA]</scope>
    <source>
        <strain evidence="2 3">120-4 pot B 10/14</strain>
    </source>
</reference>
<feature type="compositionally biased region" description="Polar residues" evidence="1">
    <location>
        <begin position="292"/>
        <end position="301"/>
    </location>
</feature>
<comment type="caution">
    <text evidence="2">The sequence shown here is derived from an EMBL/GenBank/DDBJ whole genome shotgun (WGS) entry which is preliminary data.</text>
</comment>
<feature type="region of interest" description="Disordered" evidence="1">
    <location>
        <begin position="292"/>
        <end position="317"/>
    </location>
</feature>
<dbReference type="EMBL" id="CAJVQB010063050">
    <property type="protein sequence ID" value="CAG8840513.1"/>
    <property type="molecule type" value="Genomic_DNA"/>
</dbReference>
<evidence type="ECO:0000313" key="2">
    <source>
        <dbReference type="EMBL" id="CAG8840513.1"/>
    </source>
</evidence>
<organism evidence="2 3">
    <name type="scientific">Gigaspora margarita</name>
    <dbReference type="NCBI Taxonomy" id="4874"/>
    <lineage>
        <taxon>Eukaryota</taxon>
        <taxon>Fungi</taxon>
        <taxon>Fungi incertae sedis</taxon>
        <taxon>Mucoromycota</taxon>
        <taxon>Glomeromycotina</taxon>
        <taxon>Glomeromycetes</taxon>
        <taxon>Diversisporales</taxon>
        <taxon>Gigasporaceae</taxon>
        <taxon>Gigaspora</taxon>
    </lineage>
</organism>
<keyword evidence="3" id="KW-1185">Reference proteome</keyword>